<dbReference type="EMBL" id="CP026115">
    <property type="protein sequence ID" value="QHG66768.1"/>
    <property type="molecule type" value="Genomic_DNA"/>
</dbReference>
<dbReference type="AlphaFoldDB" id="A0A6I6XM77"/>
<evidence type="ECO:0000313" key="1">
    <source>
        <dbReference type="EMBL" id="QHG66768.1"/>
    </source>
</evidence>
<protein>
    <submittedName>
        <fullName evidence="1">Uncharacterized protein</fullName>
    </submittedName>
</protein>
<accession>A0A6I6XM77</accession>
<dbReference type="Proteomes" id="UP000464480">
    <property type="component" value="Chromosome"/>
</dbReference>
<proteinExistence type="predicted"/>
<evidence type="ECO:0000313" key="2">
    <source>
        <dbReference type="Proteomes" id="UP000464480"/>
    </source>
</evidence>
<sequence>MTGTKEFPLSDKEAQILSAAWQSRRGAALLIPDGPDVESAFQGDLIDAARRVGAFQDAPGRYGYGLNAAGFPVLRWTRQACGSKPPVSGASLSIGVRGIDLETSPDGSVVVAKAQ</sequence>
<dbReference type="RefSeq" id="WP_159411904.1">
    <property type="nucleotide sequence ID" value="NZ_CP026115.2"/>
</dbReference>
<gene>
    <name evidence="1" type="ORF">C2H86_21140</name>
</gene>
<reference evidence="1 2" key="1">
    <citation type="submission" date="2020-02" db="EMBL/GenBank/DDBJ databases">
        <title>Pseudomonas Putida W5 Complete Genome Assembly.</title>
        <authorList>
            <person name="Yuan Z.-C."/>
            <person name="Shaw G.A."/>
            <person name="Cusano A.D."/>
            <person name="Caddey B.J."/>
            <person name="Weselowski B.J."/>
        </authorList>
    </citation>
    <scope>NUCLEOTIDE SEQUENCE [LARGE SCALE GENOMIC DNA]</scope>
    <source>
        <strain evidence="1 2">W5</strain>
    </source>
</reference>
<organism evidence="1 2">
    <name type="scientific">Pseudomonas putida</name>
    <name type="common">Arthrobacter siderocapsulatus</name>
    <dbReference type="NCBI Taxonomy" id="303"/>
    <lineage>
        <taxon>Bacteria</taxon>
        <taxon>Pseudomonadati</taxon>
        <taxon>Pseudomonadota</taxon>
        <taxon>Gammaproteobacteria</taxon>
        <taxon>Pseudomonadales</taxon>
        <taxon>Pseudomonadaceae</taxon>
        <taxon>Pseudomonas</taxon>
    </lineage>
</organism>
<name>A0A6I6XM77_PSEPU</name>